<feature type="compositionally biased region" description="Polar residues" evidence="1">
    <location>
        <begin position="115"/>
        <end position="156"/>
    </location>
</feature>
<evidence type="ECO:0000313" key="2">
    <source>
        <dbReference type="EMBL" id="CAH1448893.1"/>
    </source>
</evidence>
<proteinExistence type="predicted"/>
<keyword evidence="3" id="KW-1185">Reference proteome</keyword>
<dbReference type="EMBL" id="CAKMRJ010005634">
    <property type="protein sequence ID" value="CAH1448893.1"/>
    <property type="molecule type" value="Genomic_DNA"/>
</dbReference>
<evidence type="ECO:0000256" key="1">
    <source>
        <dbReference type="SAM" id="MobiDB-lite"/>
    </source>
</evidence>
<protein>
    <submittedName>
        <fullName evidence="2">Uncharacterized protein</fullName>
    </submittedName>
</protein>
<reference evidence="2 3" key="1">
    <citation type="submission" date="2022-01" db="EMBL/GenBank/DDBJ databases">
        <authorList>
            <person name="Xiong W."/>
            <person name="Schranz E."/>
        </authorList>
    </citation>
    <scope>NUCLEOTIDE SEQUENCE [LARGE SCALE GENOMIC DNA]</scope>
</reference>
<evidence type="ECO:0000313" key="3">
    <source>
        <dbReference type="Proteomes" id="UP001157418"/>
    </source>
</evidence>
<accession>A0AAU9PFU1</accession>
<feature type="region of interest" description="Disordered" evidence="1">
    <location>
        <begin position="103"/>
        <end position="184"/>
    </location>
</feature>
<organism evidence="2 3">
    <name type="scientific">Lactuca virosa</name>
    <dbReference type="NCBI Taxonomy" id="75947"/>
    <lineage>
        <taxon>Eukaryota</taxon>
        <taxon>Viridiplantae</taxon>
        <taxon>Streptophyta</taxon>
        <taxon>Embryophyta</taxon>
        <taxon>Tracheophyta</taxon>
        <taxon>Spermatophyta</taxon>
        <taxon>Magnoliopsida</taxon>
        <taxon>eudicotyledons</taxon>
        <taxon>Gunneridae</taxon>
        <taxon>Pentapetalae</taxon>
        <taxon>asterids</taxon>
        <taxon>campanulids</taxon>
        <taxon>Asterales</taxon>
        <taxon>Asteraceae</taxon>
        <taxon>Cichorioideae</taxon>
        <taxon>Cichorieae</taxon>
        <taxon>Lactucinae</taxon>
        <taxon>Lactuca</taxon>
    </lineage>
</organism>
<comment type="caution">
    <text evidence="2">The sequence shown here is derived from an EMBL/GenBank/DDBJ whole genome shotgun (WGS) entry which is preliminary data.</text>
</comment>
<name>A0AAU9PFU1_9ASTR</name>
<gene>
    <name evidence="2" type="ORF">LVIROSA_LOCUS34414</name>
</gene>
<dbReference type="AlphaFoldDB" id="A0AAU9PFU1"/>
<sequence length="242" mass="27475">MFKIHHPCWWSIILHAMTTNDLQPLVDIPEGPIPTFLYMTPYKMRVASESKFPHRIIILSVILEKLDIDSTYIRSYHKCIYRIIVSPKKGKKKSNNALKKMMKKLKKSKPDPTPSVYSQDASHVCVQSSSPAPDSWTSNQSEQTGPSNCATMVDSFSNHDDEQEGEKQTPQTLSTQDDQDKNIPMQTVAIPPSEGLIVDDEPTNMSIILHSKVSFRAFNIDLDNYYPSPHKESHENDSENDV</sequence>
<dbReference type="Proteomes" id="UP001157418">
    <property type="component" value="Unassembled WGS sequence"/>
</dbReference>